<name>A0ABU9YNN1_9PROT</name>
<dbReference type="EMBL" id="JBBKTW010000007">
    <property type="protein sequence ID" value="MEN2990400.1"/>
    <property type="molecule type" value="Genomic_DNA"/>
</dbReference>
<dbReference type="PANTHER" id="PTHR11895:SF7">
    <property type="entry name" value="GLUTAMYL-TRNA(GLN) AMIDOTRANSFERASE SUBUNIT A, MITOCHONDRIAL"/>
    <property type="match status" value="1"/>
</dbReference>
<protein>
    <submittedName>
        <fullName evidence="3">Amidase</fullName>
    </submittedName>
</protein>
<dbReference type="InterPro" id="IPR036928">
    <property type="entry name" value="AS_sf"/>
</dbReference>
<dbReference type="PANTHER" id="PTHR11895">
    <property type="entry name" value="TRANSAMIDASE"/>
    <property type="match status" value="1"/>
</dbReference>
<sequence length="498" mass="51690">MTTSSPLPPYPSAPYPSAPYPLAPAPLPTGPLWRWDAADIARGIRSRAISSREAVAACLERLDAVNGRVNAVVERLDDTALAAADLADQAVAAGGPLGPLHGVPVTIKINIDLAGSATSNGLPGLAGNIAAEDAPVSRNWKAAGAIPFGRTNAPSMSLRWFTDNPLFGATLNPHDAGRSPGGSSGGAGAALATGIGPLAHGNDLGGSVRLPANWCGVAGIRPTLGRVPAFNPSLGVERMIVSNLAAVQGPLARSIRDLRMGLAAMAARDPRDPWWVPVPERPRAHAAPIRVALFIPDGTHPLIADTLRTAAGWLDAAGYVVDEASPPDFAATHQLWLDLLAAENRFGTRATAEKYGNATLLNMLDAMAMHANPLDMAGFIASLARRNAILRDWLIFFERYPLILMPVSLEPAMPLGADEHPAAELRPLIDAFAPLNATAILGLPGLSVPTGFAPAPEGTGRLPLGVQIVGGRYEEATMLDAGAAIEARAGTMPVVDPA</sequence>
<dbReference type="Gene3D" id="3.90.1300.10">
    <property type="entry name" value="Amidase signature (AS) domain"/>
    <property type="match status" value="1"/>
</dbReference>
<dbReference type="SUPFAM" id="SSF75304">
    <property type="entry name" value="Amidase signature (AS) enzymes"/>
    <property type="match status" value="1"/>
</dbReference>
<dbReference type="Proteomes" id="UP001413721">
    <property type="component" value="Unassembled WGS sequence"/>
</dbReference>
<dbReference type="Pfam" id="PF01425">
    <property type="entry name" value="Amidase"/>
    <property type="match status" value="1"/>
</dbReference>
<organism evidence="3 4">
    <name type="scientific">Tistrella arctica</name>
    <dbReference type="NCBI Taxonomy" id="3133430"/>
    <lineage>
        <taxon>Bacteria</taxon>
        <taxon>Pseudomonadati</taxon>
        <taxon>Pseudomonadota</taxon>
        <taxon>Alphaproteobacteria</taxon>
        <taxon>Geminicoccales</taxon>
        <taxon>Geminicoccaceae</taxon>
        <taxon>Tistrella</taxon>
    </lineage>
</organism>
<proteinExistence type="inferred from homology"/>
<reference evidence="3 4" key="1">
    <citation type="submission" date="2024-03" db="EMBL/GenBank/DDBJ databases">
        <title>High-quality draft genome sequencing of Tistrella sp. BH-R2-4.</title>
        <authorList>
            <person name="Dong C."/>
        </authorList>
    </citation>
    <scope>NUCLEOTIDE SEQUENCE [LARGE SCALE GENOMIC DNA]</scope>
    <source>
        <strain evidence="3 4">BH-R2-4</strain>
    </source>
</reference>
<dbReference type="InterPro" id="IPR023631">
    <property type="entry name" value="Amidase_dom"/>
</dbReference>
<evidence type="ECO:0000313" key="3">
    <source>
        <dbReference type="EMBL" id="MEN2990400.1"/>
    </source>
</evidence>
<dbReference type="InterPro" id="IPR020556">
    <property type="entry name" value="Amidase_CS"/>
</dbReference>
<dbReference type="InterPro" id="IPR000120">
    <property type="entry name" value="Amidase"/>
</dbReference>
<dbReference type="RefSeq" id="WP_345931855.1">
    <property type="nucleotide sequence ID" value="NZ_JBBKTV010000002.1"/>
</dbReference>
<accession>A0ABU9YNN1</accession>
<dbReference type="PIRSF" id="PIRSF001221">
    <property type="entry name" value="Amidase_fungi"/>
    <property type="match status" value="1"/>
</dbReference>
<comment type="similarity">
    <text evidence="1">Belongs to the amidase family.</text>
</comment>
<dbReference type="NCBIfam" id="NF005687">
    <property type="entry name" value="PRK07487.1"/>
    <property type="match status" value="1"/>
</dbReference>
<gene>
    <name evidence="3" type="ORF">WG926_18955</name>
</gene>
<evidence type="ECO:0000313" key="4">
    <source>
        <dbReference type="Proteomes" id="UP001413721"/>
    </source>
</evidence>
<keyword evidence="4" id="KW-1185">Reference proteome</keyword>
<evidence type="ECO:0000256" key="1">
    <source>
        <dbReference type="ARBA" id="ARBA00009199"/>
    </source>
</evidence>
<dbReference type="PROSITE" id="PS00571">
    <property type="entry name" value="AMIDASES"/>
    <property type="match status" value="1"/>
</dbReference>
<feature type="domain" description="Amidase" evidence="2">
    <location>
        <begin position="53"/>
        <end position="479"/>
    </location>
</feature>
<evidence type="ECO:0000259" key="2">
    <source>
        <dbReference type="Pfam" id="PF01425"/>
    </source>
</evidence>
<comment type="caution">
    <text evidence="3">The sequence shown here is derived from an EMBL/GenBank/DDBJ whole genome shotgun (WGS) entry which is preliminary data.</text>
</comment>